<dbReference type="OrthoDB" id="552492at2759"/>
<feature type="transmembrane region" description="Helical" evidence="7">
    <location>
        <begin position="452"/>
        <end position="475"/>
    </location>
</feature>
<dbReference type="eggNOG" id="KOG2365">
    <property type="taxonomic scope" value="Eukaryota"/>
</dbReference>
<sequence length="932" mass="96720">MTTGTPPTSPPRARSTAAAASGAPRSPAPPSATRELDDDAERRFGGGIQASGRPTRTSSVPAPWSPGKAIAGGNNVAGWLRSRLGMEPNVGTDQTASEDQRGAADDVDIVPPGNAPASPAMTNVTTLGDVLLQADNEQLFRHGLFNAVGNAILLCVIGLCYCVLLLLEQFRSPILWALLVSLALRDVKTATVSFWTRALRKYTLIGLVLTPFAEARVAIATAARGIERAIARAARGDLTTRLRFGFGFGIFGDAKRVAEKKTPPASPVRRALTSPLKMVTLASSSPRSPGARLRALRAALTEPDTPPGGDASPKTKNCQMSASNFHFRWLLCAGVALEAWNVVARDWALTRSIVALALVALVAGAATIGLLVAAHWYTFARPGAFFPSADINAKGFAVFQGTSVPGFGSIRHALARALASSSPGGSRTLRAKTTAAYARCDLAIREALIASLHFVVAVGLITGGIVFVAATTAFFTVNIARESSGAVAALAASSGGALSEFNSASRFSVGNAFGAGGAMADGGAKMMDSMYVAYGRAVEKHLPSAIDWAASHVERTFPGANATELWESMQHIYAQLSDDDGVRGGGQGGGSDAWATSVKEAGSRLGSGDFAGAFSILRSFGDDVFGFLRSSHAHSGGGSGSHHIVPGMDNLVRVTNALAEALKERASGILAHGGRGLAAVTAWTARASFGVFGVAGGIVNFILKAVVFLTVLFHILNSELDPAVRLVELIPVNDRVKDVAVHSLTRGVRGVFVSCAKLALFHAAFTWVTFRAFGVHFVYTSTLASGATAILPLLASWSVSVPAALGLLAKGEGLKGFALVVMHWVVLIFVDIDIYQSEIQVVHPYIVGLSVVGGMSVWDHALEGAVLGPLLVTALATARNVYRELVRTPPAGGVGGGGGGGGMGATPATARMTATARRRANGARVGWTPGRA</sequence>
<dbReference type="KEGG" id="mis:MICPUN_64694"/>
<feature type="compositionally biased region" description="Low complexity" evidence="6">
    <location>
        <begin position="1"/>
        <end position="25"/>
    </location>
</feature>
<dbReference type="InParanoid" id="C1EIT6"/>
<evidence type="ECO:0000256" key="7">
    <source>
        <dbReference type="SAM" id="Phobius"/>
    </source>
</evidence>
<dbReference type="GO" id="GO:0016020">
    <property type="term" value="C:membrane"/>
    <property type="evidence" value="ECO:0007669"/>
    <property type="project" value="UniProtKB-SubCell"/>
</dbReference>
<comment type="similarity">
    <text evidence="2">Belongs to the autoinducer-2 exporter (AI-2E) (TC 2.A.86) family.</text>
</comment>
<evidence type="ECO:0000256" key="2">
    <source>
        <dbReference type="ARBA" id="ARBA00009773"/>
    </source>
</evidence>
<feature type="region of interest" description="Disordered" evidence="6">
    <location>
        <begin position="893"/>
        <end position="932"/>
    </location>
</feature>
<organism evidence="8 9">
    <name type="scientific">Micromonas commoda (strain RCC299 / NOUM17 / CCMP2709)</name>
    <name type="common">Picoplanktonic green alga</name>
    <dbReference type="NCBI Taxonomy" id="296587"/>
    <lineage>
        <taxon>Eukaryota</taxon>
        <taxon>Viridiplantae</taxon>
        <taxon>Chlorophyta</taxon>
        <taxon>Mamiellophyceae</taxon>
        <taxon>Mamiellales</taxon>
        <taxon>Mamiellaceae</taxon>
        <taxon>Micromonas</taxon>
    </lineage>
</organism>
<dbReference type="GeneID" id="8249745"/>
<proteinExistence type="inferred from homology"/>
<feature type="compositionally biased region" description="Low complexity" evidence="6">
    <location>
        <begin position="905"/>
        <end position="915"/>
    </location>
</feature>
<evidence type="ECO:0000313" key="8">
    <source>
        <dbReference type="EMBL" id="ACO67916.1"/>
    </source>
</evidence>
<dbReference type="Proteomes" id="UP000002009">
    <property type="component" value="Chromosome 16"/>
</dbReference>
<reference evidence="8 9" key="1">
    <citation type="journal article" date="2009" name="Science">
        <title>Green evolution and dynamic adaptations revealed by genomes of the marine picoeukaryotes Micromonas.</title>
        <authorList>
            <person name="Worden A.Z."/>
            <person name="Lee J.H."/>
            <person name="Mock T."/>
            <person name="Rouze P."/>
            <person name="Simmons M.P."/>
            <person name="Aerts A.L."/>
            <person name="Allen A.E."/>
            <person name="Cuvelier M.L."/>
            <person name="Derelle E."/>
            <person name="Everett M.V."/>
            <person name="Foulon E."/>
            <person name="Grimwood J."/>
            <person name="Gundlach H."/>
            <person name="Henrissat B."/>
            <person name="Napoli C."/>
            <person name="McDonald S.M."/>
            <person name="Parker M.S."/>
            <person name="Rombauts S."/>
            <person name="Salamov A."/>
            <person name="Von Dassow P."/>
            <person name="Badger J.H."/>
            <person name="Coutinho P.M."/>
            <person name="Demir E."/>
            <person name="Dubchak I."/>
            <person name="Gentemann C."/>
            <person name="Eikrem W."/>
            <person name="Gready J.E."/>
            <person name="John U."/>
            <person name="Lanier W."/>
            <person name="Lindquist E.A."/>
            <person name="Lucas S."/>
            <person name="Mayer K.F."/>
            <person name="Moreau H."/>
            <person name="Not F."/>
            <person name="Otillar R."/>
            <person name="Panaud O."/>
            <person name="Pangilinan J."/>
            <person name="Paulsen I."/>
            <person name="Piegu B."/>
            <person name="Poliakov A."/>
            <person name="Robbens S."/>
            <person name="Schmutz J."/>
            <person name="Toulza E."/>
            <person name="Wyss T."/>
            <person name="Zelensky A."/>
            <person name="Zhou K."/>
            <person name="Armbrust E.V."/>
            <person name="Bhattacharya D."/>
            <person name="Goodenough U.W."/>
            <person name="Van de Peer Y."/>
            <person name="Grigoriev I.V."/>
        </authorList>
    </citation>
    <scope>NUCLEOTIDE SEQUENCE [LARGE SCALE GENOMIC DNA]</scope>
    <source>
        <strain evidence="9">RCC299 / NOUM17</strain>
    </source>
</reference>
<evidence type="ECO:0000256" key="3">
    <source>
        <dbReference type="ARBA" id="ARBA00022692"/>
    </source>
</evidence>
<evidence type="ECO:0000313" key="9">
    <source>
        <dbReference type="Proteomes" id="UP000002009"/>
    </source>
</evidence>
<keyword evidence="3 7" id="KW-0812">Transmembrane</keyword>
<evidence type="ECO:0000256" key="1">
    <source>
        <dbReference type="ARBA" id="ARBA00004141"/>
    </source>
</evidence>
<comment type="subcellular location">
    <subcellularLocation>
        <location evidence="1">Membrane</location>
        <topology evidence="1">Multi-pass membrane protein</topology>
    </subcellularLocation>
</comment>
<dbReference type="PANTHER" id="PTHR21716:SF4">
    <property type="entry name" value="TRANSMEMBRANE PROTEIN 245"/>
    <property type="match status" value="1"/>
</dbReference>
<protein>
    <recommendedName>
        <fullName evidence="10">Transmembrane protein</fullName>
    </recommendedName>
</protein>
<accession>C1EIT6</accession>
<feature type="transmembrane region" description="Helical" evidence="7">
    <location>
        <begin position="817"/>
        <end position="835"/>
    </location>
</feature>
<keyword evidence="5 7" id="KW-0472">Membrane</keyword>
<evidence type="ECO:0000256" key="4">
    <source>
        <dbReference type="ARBA" id="ARBA00022989"/>
    </source>
</evidence>
<dbReference type="InterPro" id="IPR002549">
    <property type="entry name" value="AI-2E-like"/>
</dbReference>
<dbReference type="FunCoup" id="C1EIT6">
    <property type="interactions" value="9"/>
</dbReference>
<gene>
    <name evidence="8" type="ORF">MICPUN_64694</name>
</gene>
<dbReference type="PANTHER" id="PTHR21716">
    <property type="entry name" value="TRANSMEMBRANE PROTEIN"/>
    <property type="match status" value="1"/>
</dbReference>
<feature type="region of interest" description="Disordered" evidence="6">
    <location>
        <begin position="1"/>
        <end position="69"/>
    </location>
</feature>
<keyword evidence="4 7" id="KW-1133">Transmembrane helix</keyword>
<name>C1EIT6_MICCC</name>
<dbReference type="OMA" id="FTVNIAR"/>
<feature type="transmembrane region" description="Helical" evidence="7">
    <location>
        <begin position="751"/>
        <end position="770"/>
    </location>
</feature>
<feature type="transmembrane region" description="Helical" evidence="7">
    <location>
        <begin position="353"/>
        <end position="377"/>
    </location>
</feature>
<evidence type="ECO:0000256" key="5">
    <source>
        <dbReference type="ARBA" id="ARBA00023136"/>
    </source>
</evidence>
<dbReference type="EMBL" id="CP001334">
    <property type="protein sequence ID" value="ACO67916.1"/>
    <property type="molecule type" value="Genomic_DNA"/>
</dbReference>
<keyword evidence="9" id="KW-1185">Reference proteome</keyword>
<feature type="transmembrane region" description="Helical" evidence="7">
    <location>
        <begin position="691"/>
        <end position="716"/>
    </location>
</feature>
<dbReference type="RefSeq" id="XP_002506658.1">
    <property type="nucleotide sequence ID" value="XM_002506612.1"/>
</dbReference>
<evidence type="ECO:0008006" key="10">
    <source>
        <dbReference type="Google" id="ProtNLM"/>
    </source>
</evidence>
<dbReference type="AlphaFoldDB" id="C1EIT6"/>
<feature type="transmembrane region" description="Helical" evidence="7">
    <location>
        <begin position="144"/>
        <end position="167"/>
    </location>
</feature>
<feature type="compositionally biased region" description="Gly residues" evidence="6">
    <location>
        <begin position="893"/>
        <end position="904"/>
    </location>
</feature>
<evidence type="ECO:0000256" key="6">
    <source>
        <dbReference type="SAM" id="MobiDB-lite"/>
    </source>
</evidence>